<organism evidence="14 15">
    <name type="scientific">Clohesyomyces aquaticus</name>
    <dbReference type="NCBI Taxonomy" id="1231657"/>
    <lineage>
        <taxon>Eukaryota</taxon>
        <taxon>Fungi</taxon>
        <taxon>Dikarya</taxon>
        <taxon>Ascomycota</taxon>
        <taxon>Pezizomycotina</taxon>
        <taxon>Dothideomycetes</taxon>
        <taxon>Pleosporomycetidae</taxon>
        <taxon>Pleosporales</taxon>
        <taxon>Lindgomycetaceae</taxon>
        <taxon>Clohesyomyces</taxon>
    </lineage>
</organism>
<dbReference type="GO" id="GO:0005524">
    <property type="term" value="F:ATP binding"/>
    <property type="evidence" value="ECO:0007669"/>
    <property type="project" value="UniProtKB-KW"/>
</dbReference>
<comment type="caution">
    <text evidence="14">The sequence shown here is derived from an EMBL/GenBank/DDBJ whole genome shotgun (WGS) entry which is preliminary data.</text>
</comment>
<keyword evidence="5" id="KW-0547">Nucleotide-binding</keyword>
<keyword evidence="6" id="KW-0227">DNA damage</keyword>
<evidence type="ECO:0000313" key="15">
    <source>
        <dbReference type="Proteomes" id="UP000193144"/>
    </source>
</evidence>
<dbReference type="SUPFAM" id="SSF52540">
    <property type="entry name" value="P-loop containing nucleoside triphosphate hydrolases"/>
    <property type="match status" value="1"/>
</dbReference>
<dbReference type="Pfam" id="PF13476">
    <property type="entry name" value="AAA_23"/>
    <property type="match status" value="1"/>
</dbReference>
<evidence type="ECO:0000313" key="14">
    <source>
        <dbReference type="EMBL" id="ORY15860.1"/>
    </source>
</evidence>
<evidence type="ECO:0000256" key="7">
    <source>
        <dbReference type="ARBA" id="ARBA00022840"/>
    </source>
</evidence>
<dbReference type="GO" id="GO:0005634">
    <property type="term" value="C:nucleus"/>
    <property type="evidence" value="ECO:0007669"/>
    <property type="project" value="UniProtKB-SubCell"/>
</dbReference>
<keyword evidence="7" id="KW-0067">ATP-binding</keyword>
<dbReference type="STRING" id="1231657.A0A1Y2A0A5"/>
<keyword evidence="4" id="KW-0158">Chromosome</keyword>
<dbReference type="GO" id="GO:0000724">
    <property type="term" value="P:double-strand break repair via homologous recombination"/>
    <property type="evidence" value="ECO:0007669"/>
    <property type="project" value="TreeGrafter"/>
</dbReference>
<dbReference type="GO" id="GO:0003684">
    <property type="term" value="F:damaged DNA binding"/>
    <property type="evidence" value="ECO:0007669"/>
    <property type="project" value="TreeGrafter"/>
</dbReference>
<dbReference type="GO" id="GO:0035861">
    <property type="term" value="C:site of double-strand break"/>
    <property type="evidence" value="ECO:0007669"/>
    <property type="project" value="TreeGrafter"/>
</dbReference>
<evidence type="ECO:0000256" key="3">
    <source>
        <dbReference type="ARBA" id="ARBA00006793"/>
    </source>
</evidence>
<dbReference type="InterPro" id="IPR027417">
    <property type="entry name" value="P-loop_NTPase"/>
</dbReference>
<keyword evidence="9" id="KW-0233">DNA recombination</keyword>
<dbReference type="PANTHER" id="PTHR19306:SF6">
    <property type="entry name" value="STRUCTURAL MAINTENANCE OF CHROMOSOMES PROTEIN 6"/>
    <property type="match status" value="1"/>
</dbReference>
<evidence type="ECO:0000256" key="5">
    <source>
        <dbReference type="ARBA" id="ARBA00022741"/>
    </source>
</evidence>
<evidence type="ECO:0000256" key="1">
    <source>
        <dbReference type="ARBA" id="ARBA00004123"/>
    </source>
</evidence>
<sequence>MAPVLPSKRRRAQTNDLDFMDGDAGPSQQGRSKRAKPHAPQGFDSQSSSDEEASASSQGGALAVRNRNDADDDAEAFRQQTQVVAKNFRDAKGRKNAAAEQGIVEEIRCTNFMCHEQLHVKLGPLINFIIGHNGSGKSAVLTALTLCLGGKATATNRGQNLKSFIKEGRDYCVLSVRIKNQGTAAYKPELLHKEIGARRHHRRLCIADR</sequence>
<evidence type="ECO:0000256" key="6">
    <source>
        <dbReference type="ARBA" id="ARBA00022763"/>
    </source>
</evidence>
<keyword evidence="15" id="KW-1185">Reference proteome</keyword>
<keyword evidence="10" id="KW-0234">DNA repair</keyword>
<dbReference type="Proteomes" id="UP000193144">
    <property type="component" value="Unassembled WGS sequence"/>
</dbReference>
<dbReference type="GO" id="GO:0030915">
    <property type="term" value="C:Smc5-Smc6 complex"/>
    <property type="evidence" value="ECO:0007669"/>
    <property type="project" value="TreeGrafter"/>
</dbReference>
<evidence type="ECO:0000256" key="9">
    <source>
        <dbReference type="ARBA" id="ARBA00023172"/>
    </source>
</evidence>
<evidence type="ECO:0000259" key="13">
    <source>
        <dbReference type="Pfam" id="PF13476"/>
    </source>
</evidence>
<evidence type="ECO:0000256" key="8">
    <source>
        <dbReference type="ARBA" id="ARBA00023054"/>
    </source>
</evidence>
<evidence type="ECO:0000256" key="2">
    <source>
        <dbReference type="ARBA" id="ARBA00004286"/>
    </source>
</evidence>
<dbReference type="Gene3D" id="3.40.50.300">
    <property type="entry name" value="P-loop containing nucleotide triphosphate hydrolases"/>
    <property type="match status" value="1"/>
</dbReference>
<keyword evidence="11" id="KW-0539">Nucleus</keyword>
<proteinExistence type="inferred from homology"/>
<dbReference type="PANTHER" id="PTHR19306">
    <property type="entry name" value="STRUCTURAL MAINTENANCE OF CHROMOSOMES 5,6 SMC5, SMC6"/>
    <property type="match status" value="1"/>
</dbReference>
<protein>
    <recommendedName>
        <fullName evidence="13">Rad50/SbcC-type AAA domain-containing protein</fullName>
    </recommendedName>
</protein>
<evidence type="ECO:0000256" key="4">
    <source>
        <dbReference type="ARBA" id="ARBA00022454"/>
    </source>
</evidence>
<dbReference type="AlphaFoldDB" id="A0A1Y2A0A5"/>
<evidence type="ECO:0000256" key="10">
    <source>
        <dbReference type="ARBA" id="ARBA00023204"/>
    </source>
</evidence>
<dbReference type="EMBL" id="MCFA01000022">
    <property type="protein sequence ID" value="ORY15860.1"/>
    <property type="molecule type" value="Genomic_DNA"/>
</dbReference>
<dbReference type="GO" id="GO:0003697">
    <property type="term" value="F:single-stranded DNA binding"/>
    <property type="evidence" value="ECO:0007669"/>
    <property type="project" value="TreeGrafter"/>
</dbReference>
<feature type="region of interest" description="Disordered" evidence="12">
    <location>
        <begin position="1"/>
        <end position="61"/>
    </location>
</feature>
<gene>
    <name evidence="14" type="ORF">BCR34DRAFT_154371</name>
</gene>
<reference evidence="14 15" key="1">
    <citation type="submission" date="2016-07" db="EMBL/GenBank/DDBJ databases">
        <title>Pervasive Adenine N6-methylation of Active Genes in Fungi.</title>
        <authorList>
            <consortium name="DOE Joint Genome Institute"/>
            <person name="Mondo S.J."/>
            <person name="Dannebaum R.O."/>
            <person name="Kuo R.C."/>
            <person name="Labutti K."/>
            <person name="Haridas S."/>
            <person name="Kuo A."/>
            <person name="Salamov A."/>
            <person name="Ahrendt S.R."/>
            <person name="Lipzen A."/>
            <person name="Sullivan W."/>
            <person name="Andreopoulos W.B."/>
            <person name="Clum A."/>
            <person name="Lindquist E."/>
            <person name="Daum C."/>
            <person name="Ramamoorthy G.K."/>
            <person name="Gryganskyi A."/>
            <person name="Culley D."/>
            <person name="Magnuson J.K."/>
            <person name="James T.Y."/>
            <person name="O'Malley M.A."/>
            <person name="Stajich J.E."/>
            <person name="Spatafora J.W."/>
            <person name="Visel A."/>
            <person name="Grigoriev I.V."/>
        </authorList>
    </citation>
    <scope>NUCLEOTIDE SEQUENCE [LARGE SCALE GENOMIC DNA]</scope>
    <source>
        <strain evidence="14 15">CBS 115471</strain>
    </source>
</reference>
<name>A0A1Y2A0A5_9PLEO</name>
<dbReference type="OrthoDB" id="10072614at2759"/>
<accession>A0A1Y2A0A5</accession>
<feature type="compositionally biased region" description="Low complexity" evidence="12">
    <location>
        <begin position="44"/>
        <end position="58"/>
    </location>
</feature>
<feature type="domain" description="Rad50/SbcC-type AAA" evidence="13">
    <location>
        <begin position="107"/>
        <end position="166"/>
    </location>
</feature>
<dbReference type="GO" id="GO:0016887">
    <property type="term" value="F:ATP hydrolysis activity"/>
    <property type="evidence" value="ECO:0007669"/>
    <property type="project" value="InterPro"/>
</dbReference>
<dbReference type="InterPro" id="IPR038729">
    <property type="entry name" value="Rad50/SbcC_AAA"/>
</dbReference>
<evidence type="ECO:0000256" key="11">
    <source>
        <dbReference type="ARBA" id="ARBA00023242"/>
    </source>
</evidence>
<comment type="subcellular location">
    <subcellularLocation>
        <location evidence="2">Chromosome</location>
    </subcellularLocation>
    <subcellularLocation>
        <location evidence="1">Nucleus</location>
    </subcellularLocation>
</comment>
<evidence type="ECO:0000256" key="12">
    <source>
        <dbReference type="SAM" id="MobiDB-lite"/>
    </source>
</evidence>
<comment type="similarity">
    <text evidence="3">Belongs to the SMC family. SMC6 subfamily.</text>
</comment>
<keyword evidence="8" id="KW-0175">Coiled coil</keyword>